<dbReference type="Gene3D" id="4.10.410.10">
    <property type="entry name" value="Pancreatic trypsin inhibitor Kunitz domain"/>
    <property type="match status" value="1"/>
</dbReference>
<dbReference type="SMART" id="SM00131">
    <property type="entry name" value="KU"/>
    <property type="match status" value="1"/>
</dbReference>
<keyword evidence="1" id="KW-0646">Protease inhibitor</keyword>
<accession>L7MHF1</accession>
<name>L7MHF1_RHIPC</name>
<evidence type="ECO:0000259" key="4">
    <source>
        <dbReference type="PROSITE" id="PS50279"/>
    </source>
</evidence>
<dbReference type="Pfam" id="PF00014">
    <property type="entry name" value="Kunitz_BPTI"/>
    <property type="match status" value="1"/>
</dbReference>
<sequence length="104" mass="11495">LLQFHCCQHCTRGTGGPTASAPNGNCYSQTSRYKPVSFSYTPGSSAQRRPQLCFLQPESGPCKAYIPSFYFDSSSATCRQFIYGGCQGNANRFKTLRRCLRTCA</sequence>
<dbReference type="MEROPS" id="I02.059"/>
<dbReference type="FunFam" id="4.10.410.10:FF:000004">
    <property type="entry name" value="Tissue factor pathway inhibitor"/>
    <property type="match status" value="1"/>
</dbReference>
<evidence type="ECO:0000256" key="1">
    <source>
        <dbReference type="ARBA" id="ARBA00022690"/>
    </source>
</evidence>
<reference evidence="5" key="2">
    <citation type="journal article" date="2015" name="J. Proteomics">
        <title>Sexual differences in the sialomes of the zebra tick, Rhipicephalus pulchellus.</title>
        <authorList>
            <person name="Tan A.W."/>
            <person name="Francischetti I.M."/>
            <person name="Slovak M."/>
            <person name="Kini R.M."/>
            <person name="Ribeiro J.M."/>
        </authorList>
    </citation>
    <scope>NUCLEOTIDE SEQUENCE</scope>
    <source>
        <tissue evidence="5">Salivary gland</tissue>
    </source>
</reference>
<dbReference type="SUPFAM" id="SSF57362">
    <property type="entry name" value="BPTI-like"/>
    <property type="match status" value="1"/>
</dbReference>
<dbReference type="PANTHER" id="PTHR10083">
    <property type="entry name" value="KUNITZ-TYPE PROTEASE INHIBITOR-RELATED"/>
    <property type="match status" value="1"/>
</dbReference>
<dbReference type="InterPro" id="IPR036880">
    <property type="entry name" value="Kunitz_BPTI_sf"/>
</dbReference>
<dbReference type="GO" id="GO:0004867">
    <property type="term" value="F:serine-type endopeptidase inhibitor activity"/>
    <property type="evidence" value="ECO:0007669"/>
    <property type="project" value="UniProtKB-KW"/>
</dbReference>
<evidence type="ECO:0000313" key="5">
    <source>
        <dbReference type="EMBL" id="JAA62589.1"/>
    </source>
</evidence>
<dbReference type="InterPro" id="IPR002223">
    <property type="entry name" value="Kunitz_BPTI"/>
</dbReference>
<dbReference type="PROSITE" id="PS50279">
    <property type="entry name" value="BPTI_KUNITZ_2"/>
    <property type="match status" value="1"/>
</dbReference>
<keyword evidence="3" id="KW-1015">Disulfide bond</keyword>
<dbReference type="InterPro" id="IPR020901">
    <property type="entry name" value="Prtase_inh_Kunz-CS"/>
</dbReference>
<protein>
    <submittedName>
        <fullName evidence="5">Putative monolaris</fullName>
    </submittedName>
</protein>
<dbReference type="PROSITE" id="PS00280">
    <property type="entry name" value="BPTI_KUNITZ_1"/>
    <property type="match status" value="1"/>
</dbReference>
<reference evidence="5" key="1">
    <citation type="submission" date="2012-11" db="EMBL/GenBank/DDBJ databases">
        <authorList>
            <person name="Lucero-Rivera Y.E."/>
            <person name="Tovar-Ramirez D."/>
        </authorList>
    </citation>
    <scope>NUCLEOTIDE SEQUENCE</scope>
    <source>
        <tissue evidence="5">Salivary gland</tissue>
    </source>
</reference>
<proteinExistence type="evidence at transcript level"/>
<organism evidence="5">
    <name type="scientific">Rhipicephalus pulchellus</name>
    <name type="common">Yellow backed tick</name>
    <name type="synonym">Dermacentor pulchellus</name>
    <dbReference type="NCBI Taxonomy" id="72859"/>
    <lineage>
        <taxon>Eukaryota</taxon>
        <taxon>Metazoa</taxon>
        <taxon>Ecdysozoa</taxon>
        <taxon>Arthropoda</taxon>
        <taxon>Chelicerata</taxon>
        <taxon>Arachnida</taxon>
        <taxon>Acari</taxon>
        <taxon>Parasitiformes</taxon>
        <taxon>Ixodida</taxon>
        <taxon>Ixodoidea</taxon>
        <taxon>Ixodidae</taxon>
        <taxon>Rhipicephalinae</taxon>
        <taxon>Rhipicephalus</taxon>
        <taxon>Rhipicephalus</taxon>
    </lineage>
</organism>
<dbReference type="EMBL" id="GACK01002445">
    <property type="protein sequence ID" value="JAA62589.1"/>
    <property type="molecule type" value="mRNA"/>
</dbReference>
<dbReference type="PRINTS" id="PR00759">
    <property type="entry name" value="BASICPTASE"/>
</dbReference>
<keyword evidence="2" id="KW-0722">Serine protease inhibitor</keyword>
<feature type="domain" description="BPTI/Kunitz inhibitor" evidence="4">
    <location>
        <begin position="53"/>
        <end position="103"/>
    </location>
</feature>
<evidence type="ECO:0000256" key="3">
    <source>
        <dbReference type="ARBA" id="ARBA00023157"/>
    </source>
</evidence>
<dbReference type="InterPro" id="IPR050098">
    <property type="entry name" value="TFPI/VKTCI-like"/>
</dbReference>
<feature type="non-terminal residue" evidence="5">
    <location>
        <position position="1"/>
    </location>
</feature>
<dbReference type="AlphaFoldDB" id="L7MHF1"/>
<evidence type="ECO:0000256" key="2">
    <source>
        <dbReference type="ARBA" id="ARBA00022900"/>
    </source>
</evidence>